<evidence type="ECO:0000259" key="7">
    <source>
        <dbReference type="Pfam" id="PF03772"/>
    </source>
</evidence>
<feature type="transmembrane region" description="Helical" evidence="6">
    <location>
        <begin position="359"/>
        <end position="376"/>
    </location>
</feature>
<dbReference type="Proteomes" id="UP000184509">
    <property type="component" value="Unassembled WGS sequence"/>
</dbReference>
<evidence type="ECO:0000256" key="1">
    <source>
        <dbReference type="ARBA" id="ARBA00004651"/>
    </source>
</evidence>
<dbReference type="Pfam" id="PF03772">
    <property type="entry name" value="Competence"/>
    <property type="match status" value="1"/>
</dbReference>
<dbReference type="AlphaFoldDB" id="A0A1M4XH63"/>
<evidence type="ECO:0000259" key="8">
    <source>
        <dbReference type="Pfam" id="PF13567"/>
    </source>
</evidence>
<accession>A0A1M4XH63</accession>
<name>A0A1M4XH63_9BACE</name>
<dbReference type="Pfam" id="PF13567">
    <property type="entry name" value="DUF4131"/>
    <property type="match status" value="1"/>
</dbReference>
<evidence type="ECO:0000256" key="4">
    <source>
        <dbReference type="ARBA" id="ARBA00022989"/>
    </source>
</evidence>
<keyword evidence="2" id="KW-1003">Cell membrane</keyword>
<organism evidence="9 10">
    <name type="scientific">Bacteroides luti</name>
    <dbReference type="NCBI Taxonomy" id="1297750"/>
    <lineage>
        <taxon>Bacteria</taxon>
        <taxon>Pseudomonadati</taxon>
        <taxon>Bacteroidota</taxon>
        <taxon>Bacteroidia</taxon>
        <taxon>Bacteroidales</taxon>
        <taxon>Bacteroidaceae</taxon>
        <taxon>Bacteroides</taxon>
    </lineage>
</organism>
<gene>
    <name evidence="9" type="ORF">SAMN05444405_10437</name>
</gene>
<feature type="transmembrane region" description="Helical" evidence="6">
    <location>
        <begin position="388"/>
        <end position="412"/>
    </location>
</feature>
<evidence type="ECO:0000256" key="2">
    <source>
        <dbReference type="ARBA" id="ARBA00022475"/>
    </source>
</evidence>
<proteinExistence type="predicted"/>
<dbReference type="PANTHER" id="PTHR30619:SF1">
    <property type="entry name" value="RECOMBINATION PROTEIN 2"/>
    <property type="match status" value="1"/>
</dbReference>
<feature type="domain" description="ComEC/Rec2-related protein" evidence="7">
    <location>
        <begin position="236"/>
        <end position="502"/>
    </location>
</feature>
<dbReference type="GO" id="GO:0005886">
    <property type="term" value="C:plasma membrane"/>
    <property type="evidence" value="ECO:0007669"/>
    <property type="project" value="UniProtKB-SubCell"/>
</dbReference>
<dbReference type="EMBL" id="FQTV01000004">
    <property type="protein sequence ID" value="SHE92835.1"/>
    <property type="molecule type" value="Genomic_DNA"/>
</dbReference>
<dbReference type="InterPro" id="IPR025405">
    <property type="entry name" value="DUF4131"/>
</dbReference>
<dbReference type="RefSeq" id="WP_073399719.1">
    <property type="nucleotide sequence ID" value="NZ_FQTV01000004.1"/>
</dbReference>
<feature type="domain" description="DUF4131" evidence="8">
    <location>
        <begin position="39"/>
        <end position="193"/>
    </location>
</feature>
<comment type="subcellular location">
    <subcellularLocation>
        <location evidence="1">Cell membrane</location>
        <topology evidence="1">Multi-pass membrane protein</topology>
    </subcellularLocation>
</comment>
<evidence type="ECO:0000313" key="9">
    <source>
        <dbReference type="EMBL" id="SHE92835.1"/>
    </source>
</evidence>
<feature type="transmembrane region" description="Helical" evidence="6">
    <location>
        <begin position="6"/>
        <end position="24"/>
    </location>
</feature>
<feature type="transmembrane region" description="Helical" evidence="6">
    <location>
        <begin position="509"/>
        <end position="526"/>
    </location>
</feature>
<feature type="transmembrane region" description="Helical" evidence="6">
    <location>
        <begin position="260"/>
        <end position="282"/>
    </location>
</feature>
<dbReference type="InterPro" id="IPR004477">
    <property type="entry name" value="ComEC_N"/>
</dbReference>
<feature type="transmembrane region" description="Helical" evidence="6">
    <location>
        <begin position="61"/>
        <end position="80"/>
    </location>
</feature>
<feature type="transmembrane region" description="Helical" evidence="6">
    <location>
        <begin position="294"/>
        <end position="314"/>
    </location>
</feature>
<dbReference type="PANTHER" id="PTHR30619">
    <property type="entry name" value="DNA INTERNALIZATION/COMPETENCE PROTEIN COMEC/REC2"/>
    <property type="match status" value="1"/>
</dbReference>
<evidence type="ECO:0000313" key="10">
    <source>
        <dbReference type="Proteomes" id="UP000184509"/>
    </source>
</evidence>
<feature type="transmembrane region" description="Helical" evidence="6">
    <location>
        <begin position="36"/>
        <end position="55"/>
    </location>
</feature>
<keyword evidence="5 6" id="KW-0472">Membrane</keyword>
<dbReference type="NCBIfam" id="TIGR00360">
    <property type="entry name" value="ComEC_N-term"/>
    <property type="match status" value="1"/>
</dbReference>
<keyword evidence="10" id="KW-1185">Reference proteome</keyword>
<protein>
    <submittedName>
        <fullName evidence="9">Competence protein ComEC</fullName>
    </submittedName>
</protein>
<dbReference type="OrthoDB" id="9761531at2"/>
<evidence type="ECO:0000256" key="5">
    <source>
        <dbReference type="ARBA" id="ARBA00023136"/>
    </source>
</evidence>
<dbReference type="STRING" id="1297750.SAMN05444405_10437"/>
<reference evidence="9 10" key="1">
    <citation type="submission" date="2016-11" db="EMBL/GenBank/DDBJ databases">
        <authorList>
            <person name="Jaros S."/>
            <person name="Januszkiewicz K."/>
            <person name="Wedrychowicz H."/>
        </authorList>
    </citation>
    <scope>NUCLEOTIDE SEQUENCE [LARGE SCALE GENOMIC DNA]</scope>
    <source>
        <strain evidence="9 10">DSM 26991</strain>
    </source>
</reference>
<keyword evidence="3 6" id="KW-0812">Transmembrane</keyword>
<feature type="transmembrane region" description="Helical" evidence="6">
    <location>
        <begin position="482"/>
        <end position="504"/>
    </location>
</feature>
<sequence>MPLHLHKYPFVRFLVPLILGIYFSHSFLNETECSRIVMGILCLVCGVSFILYHVFKKYTHRWLTGVCIYLLLFTLGAAITELHLSSVHHQWSAEKCVYKAQLTEDPKEKEHSILCPVSVIASQDSAGSHSVDKKVLLYLTKDSASQQLKRGDQLLFYGQINAPRNNGNPEEFDYASYLLHQNISGTAFAYTGNWQLKGHDPHRTLKQTALDYRKMLLKKIKHLGFSGDEYTVLSALVLGYQDELSEDIRESYSISGASHVLSLSGLHIGFLYFLLEFLLSFANKKRGTLIAKQLIIIILLWGFAFLTGLLSPVVRSVIMFSLIALSRIRNNHPVTLNTLAVAALLMLVYNPFYLYDVSFQLSFTAIAGIVIIQPWLDGLVKTENRIVKYVWGLMTVSIAAQIITTPIILYYFSRFSTHFLLTNIIVVPLVSVIMYLAVFTLCIGFISPLQTLLAFLLKESIKFLNGTVSFVEHLPYSSIDHIWLTSADVAVFYLILFLSSLYFISRKRWALFGLLPCIVILITFHAKERYQQQNIRSIIFYNARNCPTVHLIESPETSYLFSAEKDSVHKKLRYATQRFWNKNLANTPQILPSSFRGKSIWKQNDVLYFEGKTICMIKDDSWRNKVSNNPLNIDYLYLCKGYKGKLVWLMPLFNTKKVVIDASLSDYKRKAIEKECKLLGIDYFSISEKGAYKITL</sequence>
<feature type="transmembrane region" description="Helical" evidence="6">
    <location>
        <begin position="334"/>
        <end position="352"/>
    </location>
</feature>
<keyword evidence="4 6" id="KW-1133">Transmembrane helix</keyword>
<evidence type="ECO:0000256" key="6">
    <source>
        <dbReference type="SAM" id="Phobius"/>
    </source>
</evidence>
<feature type="transmembrane region" description="Helical" evidence="6">
    <location>
        <begin position="424"/>
        <end position="446"/>
    </location>
</feature>
<evidence type="ECO:0000256" key="3">
    <source>
        <dbReference type="ARBA" id="ARBA00022692"/>
    </source>
</evidence>
<dbReference type="InterPro" id="IPR052159">
    <property type="entry name" value="Competence_DNA_uptake"/>
</dbReference>